<feature type="transmembrane region" description="Helical" evidence="13">
    <location>
        <begin position="53"/>
        <end position="71"/>
    </location>
</feature>
<dbReference type="Pfam" id="PF01292">
    <property type="entry name" value="Ni_hydr_CYTB"/>
    <property type="match status" value="1"/>
</dbReference>
<evidence type="ECO:0000256" key="4">
    <source>
        <dbReference type="ARBA" id="ARBA00022475"/>
    </source>
</evidence>
<comment type="cofactor">
    <cofactor evidence="1">
        <name>heme b</name>
        <dbReference type="ChEBI" id="CHEBI:60344"/>
    </cofactor>
</comment>
<dbReference type="AlphaFoldDB" id="A0A432YLU2"/>
<keyword evidence="6 13" id="KW-0812">Transmembrane</keyword>
<name>A0A432YLU2_9GAMM</name>
<dbReference type="GO" id="GO:0022904">
    <property type="term" value="P:respiratory electron transport chain"/>
    <property type="evidence" value="ECO:0007669"/>
    <property type="project" value="InterPro"/>
</dbReference>
<comment type="caution">
    <text evidence="15">The sequence shown here is derived from an EMBL/GenBank/DDBJ whole genome shotgun (WGS) entry which is preliminary data.</text>
</comment>
<feature type="transmembrane region" description="Helical" evidence="13">
    <location>
        <begin position="141"/>
        <end position="161"/>
    </location>
</feature>
<feature type="transmembrane region" description="Helical" evidence="13">
    <location>
        <begin position="92"/>
        <end position="109"/>
    </location>
</feature>
<comment type="subcellular location">
    <subcellularLocation>
        <location evidence="2">Cell membrane</location>
        <topology evidence="2">Multi-pass membrane protein</topology>
    </subcellularLocation>
</comment>
<feature type="domain" description="Cytochrome b561 bacterial/Ni-hydrogenase" evidence="14">
    <location>
        <begin position="8"/>
        <end position="177"/>
    </location>
</feature>
<protein>
    <submittedName>
        <fullName evidence="15">Cytochrome b</fullName>
    </submittedName>
</protein>
<keyword evidence="3" id="KW-0813">Transport</keyword>
<evidence type="ECO:0000256" key="5">
    <source>
        <dbReference type="ARBA" id="ARBA00022617"/>
    </source>
</evidence>
<proteinExistence type="inferred from homology"/>
<evidence type="ECO:0000256" key="9">
    <source>
        <dbReference type="ARBA" id="ARBA00022989"/>
    </source>
</evidence>
<dbReference type="Gene3D" id="1.20.950.20">
    <property type="entry name" value="Transmembrane di-heme cytochromes, Chain C"/>
    <property type="match status" value="1"/>
</dbReference>
<keyword evidence="5" id="KW-0349">Heme</keyword>
<evidence type="ECO:0000256" key="2">
    <source>
        <dbReference type="ARBA" id="ARBA00004651"/>
    </source>
</evidence>
<evidence type="ECO:0000256" key="10">
    <source>
        <dbReference type="ARBA" id="ARBA00023004"/>
    </source>
</evidence>
<evidence type="ECO:0000256" key="7">
    <source>
        <dbReference type="ARBA" id="ARBA00022723"/>
    </source>
</evidence>
<dbReference type="EMBL" id="PIQA01000013">
    <property type="protein sequence ID" value="RUO61957.1"/>
    <property type="molecule type" value="Genomic_DNA"/>
</dbReference>
<keyword evidence="4" id="KW-1003">Cell membrane</keyword>
<keyword evidence="10" id="KW-0408">Iron</keyword>
<dbReference type="RefSeq" id="WP_126752793.1">
    <property type="nucleotide sequence ID" value="NZ_JBHUMT010000003.1"/>
</dbReference>
<dbReference type="GO" id="GO:0005886">
    <property type="term" value="C:plasma membrane"/>
    <property type="evidence" value="ECO:0007669"/>
    <property type="project" value="UniProtKB-SubCell"/>
</dbReference>
<organism evidence="15 16">
    <name type="scientific">Idiomarina piscisalsi</name>
    <dbReference type="NCBI Taxonomy" id="1096243"/>
    <lineage>
        <taxon>Bacteria</taxon>
        <taxon>Pseudomonadati</taxon>
        <taxon>Pseudomonadota</taxon>
        <taxon>Gammaproteobacteria</taxon>
        <taxon>Alteromonadales</taxon>
        <taxon>Idiomarinaceae</taxon>
        <taxon>Idiomarina</taxon>
    </lineage>
</organism>
<feature type="transmembrane region" description="Helical" evidence="13">
    <location>
        <begin position="12"/>
        <end position="33"/>
    </location>
</feature>
<comment type="similarity">
    <text evidence="12">Belongs to the cytochrome b561 family.</text>
</comment>
<evidence type="ECO:0000313" key="16">
    <source>
        <dbReference type="Proteomes" id="UP000288361"/>
    </source>
</evidence>
<keyword evidence="7" id="KW-0479">Metal-binding</keyword>
<dbReference type="Proteomes" id="UP000288361">
    <property type="component" value="Unassembled WGS sequence"/>
</dbReference>
<evidence type="ECO:0000256" key="6">
    <source>
        <dbReference type="ARBA" id="ARBA00022692"/>
    </source>
</evidence>
<keyword evidence="11 13" id="KW-0472">Membrane</keyword>
<evidence type="ECO:0000256" key="13">
    <source>
        <dbReference type="SAM" id="Phobius"/>
    </source>
</evidence>
<dbReference type="SUPFAM" id="SSF81342">
    <property type="entry name" value="Transmembrane di-heme cytochromes"/>
    <property type="match status" value="1"/>
</dbReference>
<evidence type="ECO:0000259" key="14">
    <source>
        <dbReference type="Pfam" id="PF01292"/>
    </source>
</evidence>
<keyword evidence="9 13" id="KW-1133">Transmembrane helix</keyword>
<evidence type="ECO:0000313" key="15">
    <source>
        <dbReference type="EMBL" id="RUO61957.1"/>
    </source>
</evidence>
<dbReference type="InterPro" id="IPR016174">
    <property type="entry name" value="Di-haem_cyt_TM"/>
</dbReference>
<gene>
    <name evidence="15" type="ORF">CWI73_10820</name>
</gene>
<evidence type="ECO:0000256" key="12">
    <source>
        <dbReference type="ARBA" id="ARBA00037975"/>
    </source>
</evidence>
<reference evidence="15 16" key="1">
    <citation type="journal article" date="2011" name="Front. Microbiol.">
        <title>Genomic signatures of strain selection and enhancement in Bacillus atrophaeus var. globigii, a historical biowarfare simulant.</title>
        <authorList>
            <person name="Gibbons H.S."/>
            <person name="Broomall S.M."/>
            <person name="McNew L.A."/>
            <person name="Daligault H."/>
            <person name="Chapman C."/>
            <person name="Bruce D."/>
            <person name="Karavis M."/>
            <person name="Krepps M."/>
            <person name="McGregor P.A."/>
            <person name="Hong C."/>
            <person name="Park K.H."/>
            <person name="Akmal A."/>
            <person name="Feldman A."/>
            <person name="Lin J.S."/>
            <person name="Chang W.E."/>
            <person name="Higgs B.W."/>
            <person name="Demirev P."/>
            <person name="Lindquist J."/>
            <person name="Liem A."/>
            <person name="Fochler E."/>
            <person name="Read T.D."/>
            <person name="Tapia R."/>
            <person name="Johnson S."/>
            <person name="Bishop-Lilly K.A."/>
            <person name="Detter C."/>
            <person name="Han C."/>
            <person name="Sozhamannan S."/>
            <person name="Rosenzweig C.N."/>
            <person name="Skowronski E.W."/>
        </authorList>
    </citation>
    <scope>NUCLEOTIDE SEQUENCE [LARGE SCALE GENOMIC DNA]</scope>
    <source>
        <strain evidence="15 16">TPS4-2</strain>
    </source>
</reference>
<keyword evidence="8" id="KW-0249">Electron transport</keyword>
<dbReference type="InterPro" id="IPR011577">
    <property type="entry name" value="Cyt_b561_bac/Ni-Hgenase"/>
</dbReference>
<dbReference type="PANTHER" id="PTHR30529">
    <property type="entry name" value="CYTOCHROME B561"/>
    <property type="match status" value="1"/>
</dbReference>
<dbReference type="GO" id="GO:0020037">
    <property type="term" value="F:heme binding"/>
    <property type="evidence" value="ECO:0007669"/>
    <property type="project" value="TreeGrafter"/>
</dbReference>
<evidence type="ECO:0000256" key="11">
    <source>
        <dbReference type="ARBA" id="ARBA00023136"/>
    </source>
</evidence>
<dbReference type="GO" id="GO:0009055">
    <property type="term" value="F:electron transfer activity"/>
    <property type="evidence" value="ECO:0007669"/>
    <property type="project" value="InterPro"/>
</dbReference>
<dbReference type="GO" id="GO:0046872">
    <property type="term" value="F:metal ion binding"/>
    <property type="evidence" value="ECO:0007669"/>
    <property type="project" value="UniProtKB-KW"/>
</dbReference>
<dbReference type="PANTHER" id="PTHR30529:SF1">
    <property type="entry name" value="CYTOCHROME B561 HOMOLOG 2"/>
    <property type="match status" value="1"/>
</dbReference>
<evidence type="ECO:0000256" key="1">
    <source>
        <dbReference type="ARBA" id="ARBA00001970"/>
    </source>
</evidence>
<evidence type="ECO:0000256" key="3">
    <source>
        <dbReference type="ARBA" id="ARBA00022448"/>
    </source>
</evidence>
<evidence type="ECO:0000256" key="8">
    <source>
        <dbReference type="ARBA" id="ARBA00022982"/>
    </source>
</evidence>
<dbReference type="InterPro" id="IPR052168">
    <property type="entry name" value="Cytochrome_b561_oxidase"/>
</dbReference>
<sequence>MFRNTSKRYGLVSILIHWLSALIVFGLFALGWWMLTLTYYDQWYRLGPWWHKSFGICLLILTVLRVLWVMANPKPAALGNKIEVIGVKLGHALLYLLLFTVMVSGYLISTADGSSISVFDVFSVPATLTDLPSQEDTAGEVHWYSALALVILAGGHGLAALKHHFINRDTTLVRMFGKTERK</sequence>
<accession>A0A432YLU2</accession>